<evidence type="ECO:0000313" key="3">
    <source>
        <dbReference type="Proteomes" id="UP000250235"/>
    </source>
</evidence>
<dbReference type="EMBL" id="KV032468">
    <property type="protein sequence ID" value="KZV13612.1"/>
    <property type="molecule type" value="Genomic_DNA"/>
</dbReference>
<sequence length="160" mass="16405">MCGGNHHVARAVSRATPSHAGRAMDILTSCAGRMTGARWPGDCAMDGRWIAHVSAAGCRMLACCPRALVAREAATGRALVAQIAPPVVAPLHSILHAMAGRRGAVGRRLLGAGCAMMHAGRAMGARRCARPRVALGVALCAAAASFFVVSRRSGQAPAMS</sequence>
<gene>
    <name evidence="2" type="ORF">F511_45226</name>
</gene>
<dbReference type="Proteomes" id="UP000250235">
    <property type="component" value="Unassembled WGS sequence"/>
</dbReference>
<keyword evidence="1" id="KW-0812">Transmembrane</keyword>
<proteinExistence type="predicted"/>
<keyword evidence="1" id="KW-0472">Membrane</keyword>
<accession>A0A2Z7A499</accession>
<name>A0A2Z7A499_9LAMI</name>
<keyword evidence="1" id="KW-1133">Transmembrane helix</keyword>
<keyword evidence="3" id="KW-1185">Reference proteome</keyword>
<feature type="transmembrane region" description="Helical" evidence="1">
    <location>
        <begin position="133"/>
        <end position="150"/>
    </location>
</feature>
<evidence type="ECO:0000313" key="2">
    <source>
        <dbReference type="EMBL" id="KZV13612.1"/>
    </source>
</evidence>
<protein>
    <submittedName>
        <fullName evidence="2">Phospholipid-transporting ATPase 9-like</fullName>
    </submittedName>
</protein>
<dbReference type="AlphaFoldDB" id="A0A2Z7A499"/>
<evidence type="ECO:0000256" key="1">
    <source>
        <dbReference type="SAM" id="Phobius"/>
    </source>
</evidence>
<organism evidence="2 3">
    <name type="scientific">Dorcoceras hygrometricum</name>
    <dbReference type="NCBI Taxonomy" id="472368"/>
    <lineage>
        <taxon>Eukaryota</taxon>
        <taxon>Viridiplantae</taxon>
        <taxon>Streptophyta</taxon>
        <taxon>Embryophyta</taxon>
        <taxon>Tracheophyta</taxon>
        <taxon>Spermatophyta</taxon>
        <taxon>Magnoliopsida</taxon>
        <taxon>eudicotyledons</taxon>
        <taxon>Gunneridae</taxon>
        <taxon>Pentapetalae</taxon>
        <taxon>asterids</taxon>
        <taxon>lamiids</taxon>
        <taxon>Lamiales</taxon>
        <taxon>Gesneriaceae</taxon>
        <taxon>Didymocarpoideae</taxon>
        <taxon>Trichosporeae</taxon>
        <taxon>Loxocarpinae</taxon>
        <taxon>Dorcoceras</taxon>
    </lineage>
</organism>
<reference evidence="2 3" key="1">
    <citation type="journal article" date="2015" name="Proc. Natl. Acad. Sci. U.S.A.">
        <title>The resurrection genome of Boea hygrometrica: A blueprint for survival of dehydration.</title>
        <authorList>
            <person name="Xiao L."/>
            <person name="Yang G."/>
            <person name="Zhang L."/>
            <person name="Yang X."/>
            <person name="Zhao S."/>
            <person name="Ji Z."/>
            <person name="Zhou Q."/>
            <person name="Hu M."/>
            <person name="Wang Y."/>
            <person name="Chen M."/>
            <person name="Xu Y."/>
            <person name="Jin H."/>
            <person name="Xiao X."/>
            <person name="Hu G."/>
            <person name="Bao F."/>
            <person name="Hu Y."/>
            <person name="Wan P."/>
            <person name="Li L."/>
            <person name="Deng X."/>
            <person name="Kuang T."/>
            <person name="Xiang C."/>
            <person name="Zhu J.K."/>
            <person name="Oliver M.J."/>
            <person name="He Y."/>
        </authorList>
    </citation>
    <scope>NUCLEOTIDE SEQUENCE [LARGE SCALE GENOMIC DNA]</scope>
    <source>
        <strain evidence="3">cv. XS01</strain>
    </source>
</reference>